<reference evidence="7" key="2">
    <citation type="journal article" date="2014" name="BMC Genomics">
        <title>A pangenomic analysis of the Nannochloropsis organellar genomes reveals novel genetic variations in key metabolic genes.</title>
        <authorList>
            <person name="Starkenburg S.R."/>
            <person name="Kwon K.J."/>
            <person name="Jha R.K."/>
            <person name="McKay C."/>
            <person name="Jacobs M."/>
            <person name="Chertkov O."/>
            <person name="Twary S."/>
            <person name="Rocap G."/>
            <person name="Cattolico R.A."/>
        </authorList>
    </citation>
    <scope>NUCLEOTIDE SEQUENCE</scope>
    <source>
        <strain evidence="7">CCMP526</strain>
    </source>
</reference>
<dbReference type="RefSeq" id="YP_007317117.1">
    <property type="nucleotide sequence ID" value="NC_020015.1"/>
</dbReference>
<comment type="similarity">
    <text evidence="1 4">Belongs to the universal ribosomal protein uL6 family.</text>
</comment>
<evidence type="ECO:0000313" key="6">
    <source>
        <dbReference type="EMBL" id="AFZ64352.1"/>
    </source>
</evidence>
<dbReference type="GO" id="GO:0019843">
    <property type="term" value="F:rRNA binding"/>
    <property type="evidence" value="ECO:0007669"/>
    <property type="project" value="InterPro"/>
</dbReference>
<dbReference type="AlphaFoldDB" id="K9ZVK1"/>
<keyword evidence="3 4" id="KW-0687">Ribonucleoprotein</keyword>
<reference evidence="6 8" key="1">
    <citation type="submission" date="2012-10" db="EMBL/GenBank/DDBJ databases">
        <title>Genome sequencing and transcriptome profiling of the oil producing microalga Nannochloropsis gaditana.</title>
        <authorList>
            <person name="Corteggiani Carpinelli E."/>
            <person name="Telatin A."/>
            <person name="Vitulo N."/>
            <person name="D'Angelo M."/>
            <person name="Forcato C."/>
            <person name="Vezzi A."/>
            <person name="Valle G."/>
        </authorList>
    </citation>
    <scope>NUCLEOTIDE SEQUENCE [LARGE SCALE GENOMIC DNA]</scope>
    <source>
        <strain evidence="6">3B</strain>
        <strain evidence="8">B-31</strain>
    </source>
</reference>
<dbReference type="GO" id="GO:0005840">
    <property type="term" value="C:ribosome"/>
    <property type="evidence" value="ECO:0007669"/>
    <property type="project" value="UniProtKB-KW"/>
</dbReference>
<name>K9ZVK1_9STRA</name>
<gene>
    <name evidence="6" type="primary">rpl6</name>
    <name evidence="6" type="ORF">Naga_1Mitochondrion11</name>
    <name evidence="7" type="ORF">NagaMp0016</name>
</gene>
<geneLocation type="mitochondrion" evidence="6"/>
<dbReference type="InterPro" id="IPR036789">
    <property type="entry name" value="Ribosomal_uL6-like_a/b-dom_sf"/>
</dbReference>
<feature type="domain" description="Large ribosomal subunit protein uL6 alpha-beta" evidence="5">
    <location>
        <begin position="92"/>
        <end position="170"/>
    </location>
</feature>
<dbReference type="EMBL" id="KC012945">
    <property type="protein sequence ID" value="AFZ64352.1"/>
    <property type="molecule type" value="Genomic_DNA"/>
</dbReference>
<dbReference type="SUPFAM" id="SSF56053">
    <property type="entry name" value="Ribosomal protein L6"/>
    <property type="match status" value="1"/>
</dbReference>
<dbReference type="GO" id="GO:0003735">
    <property type="term" value="F:structural constituent of ribosome"/>
    <property type="evidence" value="ECO:0007669"/>
    <property type="project" value="InterPro"/>
</dbReference>
<dbReference type="OrthoDB" id="540873at2759"/>
<dbReference type="GO" id="GO:1990904">
    <property type="term" value="C:ribonucleoprotein complex"/>
    <property type="evidence" value="ECO:0007669"/>
    <property type="project" value="UniProtKB-KW"/>
</dbReference>
<evidence type="ECO:0000256" key="4">
    <source>
        <dbReference type="RuleBase" id="RU003869"/>
    </source>
</evidence>
<organism evidence="6 8">
    <name type="scientific">Nannochloropsis gaditana</name>
    <dbReference type="NCBI Taxonomy" id="72520"/>
    <lineage>
        <taxon>Eukaryota</taxon>
        <taxon>Sar</taxon>
        <taxon>Stramenopiles</taxon>
        <taxon>Ochrophyta</taxon>
        <taxon>Eustigmatophyceae</taxon>
        <taxon>Eustigmatales</taxon>
        <taxon>Monodopsidaceae</taxon>
        <taxon>Nannochloropsis</taxon>
    </lineage>
</organism>
<evidence type="ECO:0000256" key="1">
    <source>
        <dbReference type="ARBA" id="ARBA00009356"/>
    </source>
</evidence>
<dbReference type="InterPro" id="IPR020040">
    <property type="entry name" value="Ribosomal_uL6_a/b-dom"/>
</dbReference>
<dbReference type="Pfam" id="PF00347">
    <property type="entry name" value="Ribosomal_L6"/>
    <property type="match status" value="1"/>
</dbReference>
<dbReference type="PANTHER" id="PTHR11655:SF14">
    <property type="entry name" value="LARGE RIBOSOMAL SUBUNIT PROTEIN UL6M"/>
    <property type="match status" value="1"/>
</dbReference>
<sequence length="183" mass="21499">MFITKSYYLRQSKNLKLYLWCNQKVLLVEGPKGFIIYPLYTEFEYSRLDKKLYLIRSLSCEKKKAFFNMYQILLAQSALGVLLGYRRQLNIIGIGYQISIENFSNSNFLIFKLGFSHQIRIKLPNYVQLSIPKPRILLLKGINLQKLHNFSAILRRLKLPSAYKEKGIYYLGEKVSLKQGKKT</sequence>
<evidence type="ECO:0000256" key="2">
    <source>
        <dbReference type="ARBA" id="ARBA00022980"/>
    </source>
</evidence>
<evidence type="ECO:0000313" key="7">
    <source>
        <dbReference type="EMBL" id="AHX24903.1"/>
    </source>
</evidence>
<dbReference type="GeneID" id="14411785"/>
<evidence type="ECO:0000259" key="5">
    <source>
        <dbReference type="Pfam" id="PF00347"/>
    </source>
</evidence>
<evidence type="ECO:0000313" key="8">
    <source>
        <dbReference type="Proteomes" id="UP000019335"/>
    </source>
</evidence>
<keyword evidence="6" id="KW-0496">Mitochondrion</keyword>
<protein>
    <submittedName>
        <fullName evidence="6">50S ribosomal protein L6</fullName>
    </submittedName>
</protein>
<dbReference type="InterPro" id="IPR019906">
    <property type="entry name" value="Ribosomal_uL6_bac-type"/>
</dbReference>
<dbReference type="PIRSF" id="PIRSF002162">
    <property type="entry name" value="Ribosomal_L6"/>
    <property type="match status" value="1"/>
</dbReference>
<dbReference type="GO" id="GO:0002181">
    <property type="term" value="P:cytoplasmic translation"/>
    <property type="evidence" value="ECO:0007669"/>
    <property type="project" value="TreeGrafter"/>
</dbReference>
<dbReference type="Gene3D" id="3.90.930.12">
    <property type="entry name" value="Ribosomal protein L6, alpha-beta domain"/>
    <property type="match status" value="1"/>
</dbReference>
<dbReference type="InterPro" id="IPR000702">
    <property type="entry name" value="Ribosomal_uL6-like"/>
</dbReference>
<keyword evidence="2 4" id="KW-0689">Ribosomal protein</keyword>
<evidence type="ECO:0000256" key="3">
    <source>
        <dbReference type="ARBA" id="ARBA00023274"/>
    </source>
</evidence>
<dbReference type="PANTHER" id="PTHR11655">
    <property type="entry name" value="60S/50S RIBOSOMAL PROTEIN L6/L9"/>
    <property type="match status" value="1"/>
</dbReference>
<dbReference type="EMBL" id="KJ410686">
    <property type="protein sequence ID" value="AHX24903.1"/>
    <property type="molecule type" value="Genomic_DNA"/>
</dbReference>
<accession>K9ZVK1</accession>
<proteinExistence type="inferred from homology"/>
<dbReference type="Proteomes" id="UP000019335">
    <property type="component" value="Mitochondrion"/>
</dbReference>
<dbReference type="PRINTS" id="PR00059">
    <property type="entry name" value="RIBOSOMALL6"/>
</dbReference>
<keyword evidence="8" id="KW-1185">Reference proteome</keyword>